<keyword evidence="2" id="KW-1185">Reference proteome</keyword>
<dbReference type="Proteomes" id="UP001523392">
    <property type="component" value="Unassembled WGS sequence"/>
</dbReference>
<organism evidence="1 2">
    <name type="scientific">Siccirubricoccus soli</name>
    <dbReference type="NCBI Taxonomy" id="2899147"/>
    <lineage>
        <taxon>Bacteria</taxon>
        <taxon>Pseudomonadati</taxon>
        <taxon>Pseudomonadota</taxon>
        <taxon>Alphaproteobacteria</taxon>
        <taxon>Acetobacterales</taxon>
        <taxon>Roseomonadaceae</taxon>
        <taxon>Siccirubricoccus</taxon>
    </lineage>
</organism>
<name>A0ABT1DCJ6_9PROT</name>
<accession>A0ABT1DCJ6</accession>
<dbReference type="InterPro" id="IPR046164">
    <property type="entry name" value="DUF6166"/>
</dbReference>
<reference evidence="1 2" key="1">
    <citation type="submission" date="2021-12" db="EMBL/GenBank/DDBJ databases">
        <title>Siccirubricoccus leaddurans sp. nov., a high concentration Zn2+ tolerance bacterium.</title>
        <authorList>
            <person name="Cao Y."/>
        </authorList>
    </citation>
    <scope>NUCLEOTIDE SEQUENCE [LARGE SCALE GENOMIC DNA]</scope>
    <source>
        <strain evidence="1 2">KC 17139</strain>
    </source>
</reference>
<dbReference type="EMBL" id="JAFIRR010000214">
    <property type="protein sequence ID" value="MCO6419652.1"/>
    <property type="molecule type" value="Genomic_DNA"/>
</dbReference>
<gene>
    <name evidence="1" type="ORF">JYK14_26300</name>
</gene>
<evidence type="ECO:0000313" key="2">
    <source>
        <dbReference type="Proteomes" id="UP001523392"/>
    </source>
</evidence>
<comment type="caution">
    <text evidence="1">The sequence shown here is derived from an EMBL/GenBank/DDBJ whole genome shotgun (WGS) entry which is preliminary data.</text>
</comment>
<protein>
    <submittedName>
        <fullName evidence="1">DUF6166 domain-containing protein</fullName>
    </submittedName>
</protein>
<proteinExistence type="predicted"/>
<sequence length="103" mass="11095">MKIYEGGRGLAGAEVTVDGAPLDPRFDIHSFSPMGFEWTYEGDGPRQLALALLCEHLGDPKRALALTEGFMRSVVAELDNAWMLTEEEIAAAVAALEGGRSTK</sequence>
<dbReference type="RefSeq" id="WP_252956337.1">
    <property type="nucleotide sequence ID" value="NZ_JAFIRR010000214.1"/>
</dbReference>
<dbReference type="Pfam" id="PF19663">
    <property type="entry name" value="DUF6166"/>
    <property type="match status" value="1"/>
</dbReference>
<evidence type="ECO:0000313" key="1">
    <source>
        <dbReference type="EMBL" id="MCO6419652.1"/>
    </source>
</evidence>